<evidence type="ECO:0000256" key="8">
    <source>
        <dbReference type="ARBA" id="ARBA00022741"/>
    </source>
</evidence>
<keyword evidence="11" id="KW-0539">Nucleus</keyword>
<evidence type="ECO:0000313" key="14">
    <source>
        <dbReference type="EMBL" id="CZS98354.1"/>
    </source>
</evidence>
<dbReference type="InterPro" id="IPR045116">
    <property type="entry name" value="Clp1/Grc3"/>
</dbReference>
<dbReference type="OrthoDB" id="4054781at2759"/>
<protein>
    <recommendedName>
        <fullName evidence="5">Polynucleotide 5'-hydroxyl-kinase GRC3</fullName>
    </recommendedName>
    <alternativeName>
        <fullName evidence="4">Polynucleotide 5'-hydroxyl-kinase grc3</fullName>
    </alternativeName>
</protein>
<keyword evidence="6" id="KW-0698">rRNA processing</keyword>
<evidence type="ECO:0000259" key="13">
    <source>
        <dbReference type="Pfam" id="PF16575"/>
    </source>
</evidence>
<evidence type="ECO:0000256" key="1">
    <source>
        <dbReference type="ARBA" id="ARBA00003798"/>
    </source>
</evidence>
<keyword evidence="10" id="KW-0067">ATP-binding</keyword>
<feature type="region of interest" description="Disordered" evidence="12">
    <location>
        <begin position="1"/>
        <end position="91"/>
    </location>
</feature>
<keyword evidence="7" id="KW-0808">Transferase</keyword>
<evidence type="ECO:0000313" key="15">
    <source>
        <dbReference type="Proteomes" id="UP000178912"/>
    </source>
</evidence>
<comment type="subcellular location">
    <subcellularLocation>
        <location evidence="2">Nucleus</location>
        <location evidence="2">Nucleolus</location>
    </subcellularLocation>
</comment>
<reference evidence="15" key="1">
    <citation type="submission" date="2016-03" db="EMBL/GenBank/DDBJ databases">
        <authorList>
            <person name="Guldener U."/>
        </authorList>
    </citation>
    <scope>NUCLEOTIDE SEQUENCE [LARGE SCALE GENOMIC DNA]</scope>
    <source>
        <strain evidence="15">04CH-RAC-A.6.1</strain>
    </source>
</reference>
<evidence type="ECO:0000256" key="2">
    <source>
        <dbReference type="ARBA" id="ARBA00004604"/>
    </source>
</evidence>
<dbReference type="InterPro" id="IPR032319">
    <property type="entry name" value="CLP1_P"/>
</dbReference>
<evidence type="ECO:0000256" key="7">
    <source>
        <dbReference type="ARBA" id="ARBA00022679"/>
    </source>
</evidence>
<evidence type="ECO:0000256" key="10">
    <source>
        <dbReference type="ARBA" id="ARBA00022840"/>
    </source>
</evidence>
<dbReference type="PANTHER" id="PTHR12755">
    <property type="entry name" value="CLEAVAGE/POLYADENYLATION FACTOR IA SUBUNIT CLP1P"/>
    <property type="match status" value="1"/>
</dbReference>
<feature type="compositionally biased region" description="Polar residues" evidence="12">
    <location>
        <begin position="28"/>
        <end position="50"/>
    </location>
</feature>
<dbReference type="Proteomes" id="UP000178912">
    <property type="component" value="Unassembled WGS sequence"/>
</dbReference>
<dbReference type="FunFam" id="3.40.50.300:FF:001156">
    <property type="entry name" value="Polynucleotide 5-hydroxyl-kinase grc3"/>
    <property type="match status" value="1"/>
</dbReference>
<keyword evidence="9" id="KW-0418">Kinase</keyword>
<feature type="compositionally biased region" description="Basic and acidic residues" evidence="12">
    <location>
        <begin position="301"/>
        <end position="312"/>
    </location>
</feature>
<dbReference type="PANTHER" id="PTHR12755:SF3">
    <property type="entry name" value="POLYNUCLEOTIDE 5'-HYDROXYL-KINASE NOL9"/>
    <property type="match status" value="1"/>
</dbReference>
<dbReference type="AlphaFoldDB" id="A0A1E1KN95"/>
<feature type="compositionally biased region" description="Basic and acidic residues" evidence="12">
    <location>
        <begin position="51"/>
        <end position="64"/>
    </location>
</feature>
<evidence type="ECO:0000256" key="5">
    <source>
        <dbReference type="ARBA" id="ARBA00019824"/>
    </source>
</evidence>
<dbReference type="GO" id="GO:0005524">
    <property type="term" value="F:ATP binding"/>
    <property type="evidence" value="ECO:0007669"/>
    <property type="project" value="UniProtKB-KW"/>
</dbReference>
<keyword evidence="8" id="KW-0547">Nucleotide-binding</keyword>
<evidence type="ECO:0000256" key="3">
    <source>
        <dbReference type="ARBA" id="ARBA00011003"/>
    </source>
</evidence>
<feature type="region of interest" description="Disordered" evidence="12">
    <location>
        <begin position="287"/>
        <end position="315"/>
    </location>
</feature>
<keyword evidence="15" id="KW-1185">Reference proteome</keyword>
<evidence type="ECO:0000256" key="6">
    <source>
        <dbReference type="ARBA" id="ARBA00022552"/>
    </source>
</evidence>
<evidence type="ECO:0000256" key="11">
    <source>
        <dbReference type="ARBA" id="ARBA00023242"/>
    </source>
</evidence>
<dbReference type="GO" id="GO:0051731">
    <property type="term" value="F:polynucleotide 5'-hydroxyl-kinase activity"/>
    <property type="evidence" value="ECO:0007669"/>
    <property type="project" value="InterPro"/>
</dbReference>
<name>A0A1E1KN95_9HELO</name>
<dbReference type="InterPro" id="IPR027417">
    <property type="entry name" value="P-loop_NTPase"/>
</dbReference>
<dbReference type="Gene3D" id="3.40.50.300">
    <property type="entry name" value="P-loop containing nucleotide triphosphate hydrolases"/>
    <property type="match status" value="1"/>
</dbReference>
<feature type="domain" description="Clp1 P-loop" evidence="13">
    <location>
        <begin position="322"/>
        <end position="516"/>
    </location>
</feature>
<gene>
    <name evidence="14" type="ORF">RAG0_07133</name>
</gene>
<evidence type="ECO:0000256" key="9">
    <source>
        <dbReference type="ARBA" id="ARBA00022777"/>
    </source>
</evidence>
<evidence type="ECO:0000256" key="4">
    <source>
        <dbReference type="ARBA" id="ARBA00018706"/>
    </source>
</evidence>
<proteinExistence type="inferred from homology"/>
<comment type="similarity">
    <text evidence="3">Belongs to the Clp1 family. NOL9/GRC3 subfamily.</text>
</comment>
<accession>A0A1E1KN95</accession>
<organism evidence="14 15">
    <name type="scientific">Rhynchosporium agropyri</name>
    <dbReference type="NCBI Taxonomy" id="914238"/>
    <lineage>
        <taxon>Eukaryota</taxon>
        <taxon>Fungi</taxon>
        <taxon>Dikarya</taxon>
        <taxon>Ascomycota</taxon>
        <taxon>Pezizomycotina</taxon>
        <taxon>Leotiomycetes</taxon>
        <taxon>Helotiales</taxon>
        <taxon>Ploettnerulaceae</taxon>
        <taxon>Rhynchosporium</taxon>
    </lineage>
</organism>
<dbReference type="GO" id="GO:0000448">
    <property type="term" value="P:cleavage in ITS2 between 5.8S rRNA and LSU-rRNA of tricistronic rRNA transcript (SSU-rRNA, 5.8S rRNA, LSU-rRNA)"/>
    <property type="evidence" value="ECO:0007669"/>
    <property type="project" value="TreeGrafter"/>
</dbReference>
<dbReference type="EMBL" id="FJUX01000036">
    <property type="protein sequence ID" value="CZS98354.1"/>
    <property type="molecule type" value="Genomic_DNA"/>
</dbReference>
<evidence type="ECO:0000256" key="12">
    <source>
        <dbReference type="SAM" id="MobiDB-lite"/>
    </source>
</evidence>
<dbReference type="Pfam" id="PF16575">
    <property type="entry name" value="CLP1_P"/>
    <property type="match status" value="1"/>
</dbReference>
<comment type="function">
    <text evidence="1">Polynucleotide 5'-kinase involved in rRNA processing.</text>
</comment>
<sequence>MSSNKRQKLDISPKKPQLSAFAARQVFKSKTSSPSSLTRQDESATLSDTTTRPKSEGTDSERTNKKTSQSVSKELIAQDGTNMGSDDIDFHFNDESQLNSAQSREESPELVLQRPTIALSSFKPTISNLKDLGASSLRIRLAPGERLVIVGQYELCVKEGHITLMGATLQSSENSYRVVAASSHSLPVIRCLSTDVNTADIVLRNCNSGLEDLEKLSPLFGRLWNSHSGPLGAEYQESLPRFRKSTFQILFSPKLDLQSSYLQPLASPPEWNLMLSKLSETARKRIAETSPAGKRPVGKSPAEKTSTDDPPTRKKRVVMLCGPKSSGKSTFTKLLCNRLLSTLPGSTTSQGIALLDLDPGQPEFSPPGQLALVHVQDLNFGTPFSHPIPFGKTKMIRAHSIASISPSSDPSLYMSCALDLFTHYRAMGSAARDCPLIINTPGWVFGTGLEILVDLISRFKPTEVLYMSHDGPPEVVSTLKEATLLTPLLTLPSQISEYTTRTAAHLRTMQAMSYFHLNTESTGTLNWSGMPLTSIPPWEVRYSGENPGILGVMCYSEQPLPELLAETMNGSLVAVVVIDDMSAVLGQEIESGQGCAGRPTSDDHFDAEIRVMDHSHKPRRFEEPRILLTPKEQIPYFNPANDSRLDPRYSHSIGIALVRGIDIRRRRIQLLTPISPSMIEEINEAGKKIVLVNGKLDTPGWAYTEELNLKISQDKSAERSSFGSTGVGDDGMDLDDAEADASEVELVEGAVGKILDRHRNAGDGFQDAPWVERLDGSKGRGVGSRVWRVRRDLGRIGDGGE</sequence>
<dbReference type="GO" id="GO:0005730">
    <property type="term" value="C:nucleolus"/>
    <property type="evidence" value="ECO:0007669"/>
    <property type="project" value="UniProtKB-SubCell"/>
</dbReference>
<dbReference type="SUPFAM" id="SSF52540">
    <property type="entry name" value="P-loop containing nucleoside triphosphate hydrolases"/>
    <property type="match status" value="1"/>
</dbReference>